<dbReference type="SUPFAM" id="SSF46785">
    <property type="entry name" value="Winged helix' DNA-binding domain"/>
    <property type="match status" value="1"/>
</dbReference>
<dbReference type="GO" id="GO:0003677">
    <property type="term" value="F:DNA binding"/>
    <property type="evidence" value="ECO:0007669"/>
    <property type="project" value="UniProtKB-KW"/>
</dbReference>
<keyword evidence="2" id="KW-0238">DNA-binding</keyword>
<organism evidence="5 6">
    <name type="scientific">Neoroseomonas marina</name>
    <dbReference type="NCBI Taxonomy" id="1232220"/>
    <lineage>
        <taxon>Bacteria</taxon>
        <taxon>Pseudomonadati</taxon>
        <taxon>Pseudomonadota</taxon>
        <taxon>Alphaproteobacteria</taxon>
        <taxon>Acetobacterales</taxon>
        <taxon>Acetobacteraceae</taxon>
        <taxon>Neoroseomonas</taxon>
    </lineage>
</organism>
<evidence type="ECO:0000256" key="1">
    <source>
        <dbReference type="ARBA" id="ARBA00023015"/>
    </source>
</evidence>
<dbReference type="SMART" id="SM00347">
    <property type="entry name" value="HTH_MARR"/>
    <property type="match status" value="1"/>
</dbReference>
<sequence>MLPTDRCTCHGLRKATRHLTQFYDRRLTAVRLNIGQYALLARLAARGPIALGAFAAIMAMDRTTLGRNLQPLEREGLLAIGPDPNDRRSRLLSLTPEGEARLTAARPLWRAAQADLEASFGPERTQALRVLLAELLVTDLA</sequence>
<evidence type="ECO:0000256" key="2">
    <source>
        <dbReference type="ARBA" id="ARBA00023125"/>
    </source>
</evidence>
<dbReference type="InterPro" id="IPR036388">
    <property type="entry name" value="WH-like_DNA-bd_sf"/>
</dbReference>
<reference evidence="5 6" key="1">
    <citation type="submission" date="2020-03" db="EMBL/GenBank/DDBJ databases">
        <authorList>
            <person name="Sun Q."/>
        </authorList>
    </citation>
    <scope>NUCLEOTIDE SEQUENCE [LARGE SCALE GENOMIC DNA]</scope>
    <source>
        <strain evidence="5 6">JC162</strain>
    </source>
</reference>
<dbReference type="Gene3D" id="1.10.10.10">
    <property type="entry name" value="Winged helix-like DNA-binding domain superfamily/Winged helix DNA-binding domain"/>
    <property type="match status" value="1"/>
</dbReference>
<dbReference type="RefSeq" id="WP_170052442.1">
    <property type="nucleotide sequence ID" value="NZ_JABBKX010000001.1"/>
</dbReference>
<evidence type="ECO:0000313" key="5">
    <source>
        <dbReference type="EMBL" id="NMJ40163.1"/>
    </source>
</evidence>
<dbReference type="Pfam" id="PF01047">
    <property type="entry name" value="MarR"/>
    <property type="match status" value="1"/>
</dbReference>
<dbReference type="PANTHER" id="PTHR33164">
    <property type="entry name" value="TRANSCRIPTIONAL REGULATOR, MARR FAMILY"/>
    <property type="match status" value="1"/>
</dbReference>
<dbReference type="PROSITE" id="PS01117">
    <property type="entry name" value="HTH_MARR_1"/>
    <property type="match status" value="1"/>
</dbReference>
<keyword evidence="3" id="KW-0804">Transcription</keyword>
<keyword evidence="6" id="KW-1185">Reference proteome</keyword>
<evidence type="ECO:0000313" key="6">
    <source>
        <dbReference type="Proteomes" id="UP000548582"/>
    </source>
</evidence>
<dbReference type="InterPro" id="IPR039422">
    <property type="entry name" value="MarR/SlyA-like"/>
</dbReference>
<comment type="caution">
    <text evidence="5">The sequence shown here is derived from an EMBL/GenBank/DDBJ whole genome shotgun (WGS) entry which is preliminary data.</text>
</comment>
<dbReference type="PANTHER" id="PTHR33164:SF105">
    <property type="entry name" value="TRANSCRIPTIONAL REPRESSOR PROTEIN-RELATED"/>
    <property type="match status" value="1"/>
</dbReference>
<name>A0A848E9L6_9PROT</name>
<dbReference type="InterPro" id="IPR023187">
    <property type="entry name" value="Tscrpt_reg_MarR-type_CS"/>
</dbReference>
<dbReference type="PRINTS" id="PR00598">
    <property type="entry name" value="HTHMARR"/>
</dbReference>
<dbReference type="Proteomes" id="UP000548582">
    <property type="component" value="Unassembled WGS sequence"/>
</dbReference>
<evidence type="ECO:0000259" key="4">
    <source>
        <dbReference type="PROSITE" id="PS50995"/>
    </source>
</evidence>
<gene>
    <name evidence="5" type="ORF">GWK16_02835</name>
</gene>
<dbReference type="InterPro" id="IPR036390">
    <property type="entry name" value="WH_DNA-bd_sf"/>
</dbReference>
<dbReference type="EMBL" id="JABBKX010000001">
    <property type="protein sequence ID" value="NMJ40163.1"/>
    <property type="molecule type" value="Genomic_DNA"/>
</dbReference>
<evidence type="ECO:0000256" key="3">
    <source>
        <dbReference type="ARBA" id="ARBA00023163"/>
    </source>
</evidence>
<dbReference type="GO" id="GO:0003700">
    <property type="term" value="F:DNA-binding transcription factor activity"/>
    <property type="evidence" value="ECO:0007669"/>
    <property type="project" value="InterPro"/>
</dbReference>
<dbReference type="GO" id="GO:0006950">
    <property type="term" value="P:response to stress"/>
    <property type="evidence" value="ECO:0007669"/>
    <property type="project" value="TreeGrafter"/>
</dbReference>
<dbReference type="PROSITE" id="PS50995">
    <property type="entry name" value="HTH_MARR_2"/>
    <property type="match status" value="1"/>
</dbReference>
<proteinExistence type="predicted"/>
<keyword evidence="1" id="KW-0805">Transcription regulation</keyword>
<dbReference type="AlphaFoldDB" id="A0A848E9L6"/>
<feature type="domain" description="HTH marR-type" evidence="4">
    <location>
        <begin position="5"/>
        <end position="137"/>
    </location>
</feature>
<accession>A0A848E9L6</accession>
<dbReference type="InterPro" id="IPR000835">
    <property type="entry name" value="HTH_MarR-typ"/>
</dbReference>
<protein>
    <submittedName>
        <fullName evidence="5">Winged helix-turn-helix transcriptional regulator</fullName>
    </submittedName>
</protein>